<evidence type="ECO:0000256" key="1">
    <source>
        <dbReference type="SAM" id="Phobius"/>
    </source>
</evidence>
<dbReference type="RefSeq" id="WP_168961449.1">
    <property type="nucleotide sequence ID" value="NZ_JABAEW010000003.1"/>
</dbReference>
<dbReference type="InterPro" id="IPR045584">
    <property type="entry name" value="Pilin-like"/>
</dbReference>
<gene>
    <name evidence="2" type="ORF">HF882_02335</name>
</gene>
<comment type="caution">
    <text evidence="2">The sequence shown here is derived from an EMBL/GenBank/DDBJ whole genome shotgun (WGS) entry which is preliminary data.</text>
</comment>
<evidence type="ECO:0000313" key="3">
    <source>
        <dbReference type="Proteomes" id="UP000576225"/>
    </source>
</evidence>
<dbReference type="PANTHER" id="PTHR30093:SF2">
    <property type="entry name" value="TYPE II SECRETION SYSTEM PROTEIN H"/>
    <property type="match status" value="1"/>
</dbReference>
<evidence type="ECO:0000313" key="2">
    <source>
        <dbReference type="EMBL" id="NMD85415.1"/>
    </source>
</evidence>
<dbReference type="Gene3D" id="3.30.700.10">
    <property type="entry name" value="Glycoprotein, Type 4 Pilin"/>
    <property type="match status" value="1"/>
</dbReference>
<dbReference type="SUPFAM" id="SSF54523">
    <property type="entry name" value="Pili subunits"/>
    <property type="match status" value="1"/>
</dbReference>
<accession>A0A848AQ64</accession>
<sequence length="261" mass="29163">MKKTPHSASIDGHSRQRHPAIHFTLIELLVVIAIIAILAAMLLPVLNKARAKAQQASCLNNLKQCGMFIQFYTNANKGNFIVFENHNGAKVWADIALDYATNDADPALVRAMRRSLRCPSAEPFGWDGTYFDGKYNTYGIWNLTNRLSEPYWHFRDGGKLQFYAVDRIPTPSQFPMLGDTLNNQRKQSYTFSHIKSGSTEPLINPRHDNRVNLWFADGHAAARSGAEFAAHLVVNLKNTVPGQVYGYNALGATLKWDTAGL</sequence>
<organism evidence="2 3">
    <name type="scientific">Victivallis vadensis</name>
    <dbReference type="NCBI Taxonomy" id="172901"/>
    <lineage>
        <taxon>Bacteria</taxon>
        <taxon>Pseudomonadati</taxon>
        <taxon>Lentisphaerota</taxon>
        <taxon>Lentisphaeria</taxon>
        <taxon>Victivallales</taxon>
        <taxon>Victivallaceae</taxon>
        <taxon>Victivallis</taxon>
    </lineage>
</organism>
<keyword evidence="1" id="KW-0472">Membrane</keyword>
<keyword evidence="1" id="KW-1133">Transmembrane helix</keyword>
<reference evidence="2 3" key="1">
    <citation type="submission" date="2020-04" db="EMBL/GenBank/DDBJ databases">
        <authorList>
            <person name="Hitch T.C.A."/>
            <person name="Wylensek D."/>
            <person name="Clavel T."/>
        </authorList>
    </citation>
    <scope>NUCLEOTIDE SEQUENCE [LARGE SCALE GENOMIC DNA]</scope>
    <source>
        <strain evidence="2 3">COR2-253-APC-1A</strain>
    </source>
</reference>
<dbReference type="EMBL" id="JABAEW010000003">
    <property type="protein sequence ID" value="NMD85415.1"/>
    <property type="molecule type" value="Genomic_DNA"/>
</dbReference>
<dbReference type="PANTHER" id="PTHR30093">
    <property type="entry name" value="GENERAL SECRETION PATHWAY PROTEIN G"/>
    <property type="match status" value="1"/>
</dbReference>
<keyword evidence="1" id="KW-0812">Transmembrane</keyword>
<dbReference type="NCBIfam" id="TIGR02532">
    <property type="entry name" value="IV_pilin_GFxxxE"/>
    <property type="match status" value="1"/>
</dbReference>
<name>A0A848AQ64_9BACT</name>
<feature type="transmembrane region" description="Helical" evidence="1">
    <location>
        <begin position="20"/>
        <end position="46"/>
    </location>
</feature>
<dbReference type="Proteomes" id="UP000576225">
    <property type="component" value="Unassembled WGS sequence"/>
</dbReference>
<dbReference type="AlphaFoldDB" id="A0A848AQ64"/>
<dbReference type="InterPro" id="IPR012902">
    <property type="entry name" value="N_methyl_site"/>
</dbReference>
<proteinExistence type="predicted"/>
<protein>
    <submittedName>
        <fullName evidence="2">Prepilin-type N-terminal cleavage/methylation domain-containing protein</fullName>
    </submittedName>
</protein>